<evidence type="ECO:0000256" key="3">
    <source>
        <dbReference type="ARBA" id="ARBA00022525"/>
    </source>
</evidence>
<evidence type="ECO:0000313" key="6">
    <source>
        <dbReference type="EMBL" id="NOV50786.1"/>
    </source>
</evidence>
<dbReference type="FunFam" id="1.10.238.20:FF:000001">
    <property type="entry name" value="General odorant-binding protein lush"/>
    <property type="match status" value="1"/>
</dbReference>
<evidence type="ECO:0000256" key="2">
    <source>
        <dbReference type="ARBA" id="ARBA00008098"/>
    </source>
</evidence>
<feature type="chain" id="PRO_5026968870" evidence="5">
    <location>
        <begin position="17"/>
        <end position="133"/>
    </location>
</feature>
<comment type="subcellular location">
    <subcellularLocation>
        <location evidence="1">Secreted</location>
    </subcellularLocation>
</comment>
<dbReference type="Gene3D" id="1.10.238.20">
    <property type="entry name" value="Pheromone/general odorant binding protein domain"/>
    <property type="match status" value="1"/>
</dbReference>
<reference evidence="6" key="1">
    <citation type="submission" date="2020-03" db="EMBL/GenBank/DDBJ databases">
        <title>Transcriptomic Profiling of the Digestive Tract of the Rat Flea, Xenopsylla cheopis, Following Blood Feeding and Infection with Yersinia pestis.</title>
        <authorList>
            <person name="Bland D.M."/>
            <person name="Martens C.A."/>
            <person name="Virtaneva K."/>
            <person name="Kanakabandi K."/>
            <person name="Long D."/>
            <person name="Rosenke R."/>
            <person name="Saturday G.A."/>
            <person name="Hoyt F.H."/>
            <person name="Bruno D.P."/>
            <person name="Ribeiro J.M.C."/>
            <person name="Hinnebusch J."/>
        </authorList>
    </citation>
    <scope>NUCLEOTIDE SEQUENCE</scope>
</reference>
<dbReference type="CDD" id="cd23992">
    <property type="entry name" value="PBP_GOBP"/>
    <property type="match status" value="1"/>
</dbReference>
<keyword evidence="4 5" id="KW-0732">Signal</keyword>
<dbReference type="Pfam" id="PF01395">
    <property type="entry name" value="PBP_GOBP"/>
    <property type="match status" value="1"/>
</dbReference>
<dbReference type="InterPro" id="IPR036728">
    <property type="entry name" value="PBP_GOBP_sf"/>
</dbReference>
<dbReference type="EMBL" id="GIIL01007060">
    <property type="protein sequence ID" value="NOV50786.1"/>
    <property type="molecule type" value="Transcribed_RNA"/>
</dbReference>
<dbReference type="SMART" id="SM00708">
    <property type="entry name" value="PhBP"/>
    <property type="match status" value="1"/>
</dbReference>
<proteinExistence type="inferred from homology"/>
<dbReference type="GO" id="GO:0005615">
    <property type="term" value="C:extracellular space"/>
    <property type="evidence" value="ECO:0007669"/>
    <property type="project" value="TreeGrafter"/>
</dbReference>
<dbReference type="PANTHER" id="PTHR11857">
    <property type="entry name" value="ODORANT BINDING PROTEIN-RELATED"/>
    <property type="match status" value="1"/>
</dbReference>
<accession>A0A6M2DWP6</accession>
<name>A0A6M2DWP6_XENCH</name>
<dbReference type="AlphaFoldDB" id="A0A6M2DWP6"/>
<dbReference type="GO" id="GO:0005549">
    <property type="term" value="F:odorant binding"/>
    <property type="evidence" value="ECO:0007669"/>
    <property type="project" value="InterPro"/>
</dbReference>
<comment type="similarity">
    <text evidence="2">Belongs to the PBP/GOBP family.</text>
</comment>
<keyword evidence="3" id="KW-0964">Secreted</keyword>
<dbReference type="GO" id="GO:0007608">
    <property type="term" value="P:sensory perception of smell"/>
    <property type="evidence" value="ECO:0007669"/>
    <property type="project" value="TreeGrafter"/>
</dbReference>
<sequence>MKFLAIAFMLFVAVSAVTEEQKERVRQYTTTCLERSGATADELKKFKVGETTDNVTNELKCFMKCFFEQSGFFNADGEFQTEVAQKKLSLGGENVDEVNAAIEKCKVETGADACERAFNIYNCYRNTRHVSIV</sequence>
<dbReference type="SUPFAM" id="SSF47565">
    <property type="entry name" value="Insect pheromone/odorant-binding proteins"/>
    <property type="match status" value="1"/>
</dbReference>
<protein>
    <submittedName>
        <fullName evidence="6">Putative pbp/gobp family</fullName>
    </submittedName>
</protein>
<dbReference type="InterPro" id="IPR006170">
    <property type="entry name" value="PBP/GOBP"/>
</dbReference>
<evidence type="ECO:0000256" key="5">
    <source>
        <dbReference type="SAM" id="SignalP"/>
    </source>
</evidence>
<organism evidence="6">
    <name type="scientific">Xenopsylla cheopis</name>
    <name type="common">Oriental rat flea</name>
    <name type="synonym">Pulex cheopis</name>
    <dbReference type="NCBI Taxonomy" id="163159"/>
    <lineage>
        <taxon>Eukaryota</taxon>
        <taxon>Metazoa</taxon>
        <taxon>Ecdysozoa</taxon>
        <taxon>Arthropoda</taxon>
        <taxon>Hexapoda</taxon>
        <taxon>Insecta</taxon>
        <taxon>Pterygota</taxon>
        <taxon>Neoptera</taxon>
        <taxon>Endopterygota</taxon>
        <taxon>Siphonaptera</taxon>
        <taxon>Pulicidae</taxon>
        <taxon>Xenopsyllinae</taxon>
        <taxon>Xenopsylla</taxon>
    </lineage>
</organism>
<feature type="signal peptide" evidence="5">
    <location>
        <begin position="1"/>
        <end position="16"/>
    </location>
</feature>
<evidence type="ECO:0000256" key="4">
    <source>
        <dbReference type="ARBA" id="ARBA00022729"/>
    </source>
</evidence>
<dbReference type="PANTHER" id="PTHR11857:SF43">
    <property type="entry name" value="GEO07291P1-RELATED"/>
    <property type="match status" value="1"/>
</dbReference>
<evidence type="ECO:0000256" key="1">
    <source>
        <dbReference type="ARBA" id="ARBA00004613"/>
    </source>
</evidence>